<protein>
    <submittedName>
        <fullName evidence="1">Uncharacterized protein</fullName>
    </submittedName>
</protein>
<evidence type="ECO:0000313" key="1">
    <source>
        <dbReference type="EMBL" id="GAA0474564.1"/>
    </source>
</evidence>
<sequence length="60" mass="7157">MIPSEVEDRLARYFFHRYLPDEIMMEIENLLVPFYLEDELPPENDMVKLAISIIDNGLEE</sequence>
<accession>A0ABN1AEP9</accession>
<evidence type="ECO:0000313" key="2">
    <source>
        <dbReference type="Proteomes" id="UP001410648"/>
    </source>
</evidence>
<dbReference type="EMBL" id="BAAADA010000014">
    <property type="protein sequence ID" value="GAA0474564.1"/>
    <property type="molecule type" value="Genomic_DNA"/>
</dbReference>
<proteinExistence type="predicted"/>
<gene>
    <name evidence="1" type="ORF">GCM10008936_01450</name>
</gene>
<organism evidence="1 2">
    <name type="scientific">Alkalibacterium indicireducens</name>
    <dbReference type="NCBI Taxonomy" id="398758"/>
    <lineage>
        <taxon>Bacteria</taxon>
        <taxon>Bacillati</taxon>
        <taxon>Bacillota</taxon>
        <taxon>Bacilli</taxon>
        <taxon>Lactobacillales</taxon>
        <taxon>Carnobacteriaceae</taxon>
        <taxon>Alkalibacterium</taxon>
    </lineage>
</organism>
<dbReference type="RefSeq" id="WP_346023679.1">
    <property type="nucleotide sequence ID" value="NZ_BAAADA010000014.1"/>
</dbReference>
<name>A0ABN1AEP9_9LACT</name>
<reference evidence="1 2" key="1">
    <citation type="journal article" date="2019" name="Int. J. Syst. Evol. Microbiol.">
        <title>The Global Catalogue of Microorganisms (GCM) 10K type strain sequencing project: providing services to taxonomists for standard genome sequencing and annotation.</title>
        <authorList>
            <consortium name="The Broad Institute Genomics Platform"/>
            <consortium name="The Broad Institute Genome Sequencing Center for Infectious Disease"/>
            <person name="Wu L."/>
            <person name="Ma J."/>
        </authorList>
    </citation>
    <scope>NUCLEOTIDE SEQUENCE [LARGE SCALE GENOMIC DNA]</scope>
    <source>
        <strain evidence="1 2">JCM 14232</strain>
    </source>
</reference>
<keyword evidence="2" id="KW-1185">Reference proteome</keyword>
<comment type="caution">
    <text evidence="1">The sequence shown here is derived from an EMBL/GenBank/DDBJ whole genome shotgun (WGS) entry which is preliminary data.</text>
</comment>
<dbReference type="Proteomes" id="UP001410648">
    <property type="component" value="Unassembled WGS sequence"/>
</dbReference>